<feature type="transmembrane region" description="Helical" evidence="6">
    <location>
        <begin position="146"/>
        <end position="166"/>
    </location>
</feature>
<comment type="similarity">
    <text evidence="2">Belongs to the EamA transporter family.</text>
</comment>
<evidence type="ECO:0000256" key="4">
    <source>
        <dbReference type="ARBA" id="ARBA00022989"/>
    </source>
</evidence>
<evidence type="ECO:0000256" key="6">
    <source>
        <dbReference type="SAM" id="Phobius"/>
    </source>
</evidence>
<accession>A0A9D2HHC1</accession>
<dbReference type="PANTHER" id="PTHR22911">
    <property type="entry name" value="ACYL-MALONYL CONDENSING ENZYME-RELATED"/>
    <property type="match status" value="1"/>
</dbReference>
<evidence type="ECO:0000259" key="7">
    <source>
        <dbReference type="Pfam" id="PF00892"/>
    </source>
</evidence>
<feature type="transmembrane region" description="Helical" evidence="6">
    <location>
        <begin position="261"/>
        <end position="279"/>
    </location>
</feature>
<dbReference type="EMBL" id="DWZA01000020">
    <property type="protein sequence ID" value="HJA70338.1"/>
    <property type="molecule type" value="Genomic_DNA"/>
</dbReference>
<proteinExistence type="inferred from homology"/>
<dbReference type="AlphaFoldDB" id="A0A9D2HHC1"/>
<dbReference type="Pfam" id="PF00892">
    <property type="entry name" value="EamA"/>
    <property type="match status" value="1"/>
</dbReference>
<feature type="transmembrane region" description="Helical" evidence="6">
    <location>
        <begin position="238"/>
        <end position="255"/>
    </location>
</feature>
<evidence type="ECO:0000256" key="2">
    <source>
        <dbReference type="ARBA" id="ARBA00007362"/>
    </source>
</evidence>
<comment type="subcellular location">
    <subcellularLocation>
        <location evidence="1">Membrane</location>
        <topology evidence="1">Multi-pass membrane protein</topology>
    </subcellularLocation>
</comment>
<evidence type="ECO:0000256" key="5">
    <source>
        <dbReference type="ARBA" id="ARBA00023136"/>
    </source>
</evidence>
<evidence type="ECO:0000256" key="3">
    <source>
        <dbReference type="ARBA" id="ARBA00022692"/>
    </source>
</evidence>
<dbReference type="InterPro" id="IPR000620">
    <property type="entry name" value="EamA_dom"/>
</dbReference>
<organism evidence="8 9">
    <name type="scientific">Candidatus Lachnoclostridium stercoravium</name>
    <dbReference type="NCBI Taxonomy" id="2838633"/>
    <lineage>
        <taxon>Bacteria</taxon>
        <taxon>Bacillati</taxon>
        <taxon>Bacillota</taxon>
        <taxon>Clostridia</taxon>
        <taxon>Lachnospirales</taxon>
        <taxon>Lachnospiraceae</taxon>
    </lineage>
</organism>
<name>A0A9D2HHC1_9FIRM</name>
<feature type="transmembrane region" description="Helical" evidence="6">
    <location>
        <begin position="209"/>
        <end position="231"/>
    </location>
</feature>
<protein>
    <submittedName>
        <fullName evidence="8">DMT family transporter</fullName>
    </submittedName>
</protein>
<dbReference type="InterPro" id="IPR037185">
    <property type="entry name" value="EmrE-like"/>
</dbReference>
<feature type="transmembrane region" description="Helical" evidence="6">
    <location>
        <begin position="37"/>
        <end position="54"/>
    </location>
</feature>
<gene>
    <name evidence="8" type="ORF">IAA07_02000</name>
</gene>
<keyword evidence="4 6" id="KW-1133">Transmembrane helix</keyword>
<reference evidence="8" key="1">
    <citation type="journal article" date="2021" name="PeerJ">
        <title>Extensive microbial diversity within the chicken gut microbiome revealed by metagenomics and culture.</title>
        <authorList>
            <person name="Gilroy R."/>
            <person name="Ravi A."/>
            <person name="Getino M."/>
            <person name="Pursley I."/>
            <person name="Horton D.L."/>
            <person name="Alikhan N.F."/>
            <person name="Baker D."/>
            <person name="Gharbi K."/>
            <person name="Hall N."/>
            <person name="Watson M."/>
            <person name="Adriaenssens E.M."/>
            <person name="Foster-Nyarko E."/>
            <person name="Jarju S."/>
            <person name="Secka A."/>
            <person name="Antonio M."/>
            <person name="Oren A."/>
            <person name="Chaudhuri R.R."/>
            <person name="La Ragione R."/>
            <person name="Hildebrand F."/>
            <person name="Pallen M.J."/>
        </authorList>
    </citation>
    <scope>NUCLEOTIDE SEQUENCE</scope>
    <source>
        <strain evidence="8">CHK178-16964</strain>
    </source>
</reference>
<sequence>MAGKYKGIIFIIISAFCFALMNVCVRAAGDISFIQKSFFRNLVAAVFAAAILFREKAWFSGKKGNLGILLGRSVFGAMGIFCNFYAVDHLLLADASMLNKMSPFFAIIFSFLILQEKIRPVQAAAVIAAFIGSLFVIKPTVMGMSLFPSVIGLIGGMSAGAAYTLVRLLGERGEKGPFIVFFFSMFTCILVVPYLIFFYEPMTLKQTGILLMAGLAAAGGQFSITAAYCCAPAREISVYDYSQILFSAGLGFFLFGQIPDFLSWIGYLVIIGAAVGMFLHNQRQDKKERQENRA</sequence>
<evidence type="ECO:0000313" key="9">
    <source>
        <dbReference type="Proteomes" id="UP000823900"/>
    </source>
</evidence>
<evidence type="ECO:0000313" key="8">
    <source>
        <dbReference type="EMBL" id="HJA70338.1"/>
    </source>
</evidence>
<feature type="transmembrane region" description="Helical" evidence="6">
    <location>
        <begin position="178"/>
        <end position="197"/>
    </location>
</feature>
<reference evidence="8" key="2">
    <citation type="submission" date="2021-04" db="EMBL/GenBank/DDBJ databases">
        <authorList>
            <person name="Gilroy R."/>
        </authorList>
    </citation>
    <scope>NUCLEOTIDE SEQUENCE</scope>
    <source>
        <strain evidence="8">CHK178-16964</strain>
    </source>
</reference>
<dbReference type="SUPFAM" id="SSF103481">
    <property type="entry name" value="Multidrug resistance efflux transporter EmrE"/>
    <property type="match status" value="2"/>
</dbReference>
<dbReference type="Proteomes" id="UP000823900">
    <property type="component" value="Unassembled WGS sequence"/>
</dbReference>
<dbReference type="GO" id="GO:0016020">
    <property type="term" value="C:membrane"/>
    <property type="evidence" value="ECO:0007669"/>
    <property type="project" value="UniProtKB-SubCell"/>
</dbReference>
<evidence type="ECO:0000256" key="1">
    <source>
        <dbReference type="ARBA" id="ARBA00004141"/>
    </source>
</evidence>
<keyword evidence="3 6" id="KW-0812">Transmembrane</keyword>
<keyword evidence="5 6" id="KW-0472">Membrane</keyword>
<feature type="domain" description="EamA" evidence="7">
    <location>
        <begin position="6"/>
        <end position="137"/>
    </location>
</feature>
<feature type="transmembrane region" description="Helical" evidence="6">
    <location>
        <begin position="121"/>
        <end position="140"/>
    </location>
</feature>
<feature type="transmembrane region" description="Helical" evidence="6">
    <location>
        <begin position="98"/>
        <end position="114"/>
    </location>
</feature>
<feature type="transmembrane region" description="Helical" evidence="6">
    <location>
        <begin position="66"/>
        <end position="86"/>
    </location>
</feature>
<dbReference type="PANTHER" id="PTHR22911:SF6">
    <property type="entry name" value="SOLUTE CARRIER FAMILY 35 MEMBER G1"/>
    <property type="match status" value="1"/>
</dbReference>
<comment type="caution">
    <text evidence="8">The sequence shown here is derived from an EMBL/GenBank/DDBJ whole genome shotgun (WGS) entry which is preliminary data.</text>
</comment>